<dbReference type="AlphaFoldDB" id="A0A8J2VSE7"/>
<gene>
    <name evidence="3" type="ORF">GCM10011391_12570</name>
</gene>
<proteinExistence type="predicted"/>
<dbReference type="GO" id="GO:0051607">
    <property type="term" value="P:defense response to virus"/>
    <property type="evidence" value="ECO:0007669"/>
    <property type="project" value="UniProtKB-KW"/>
</dbReference>
<reference evidence="3" key="1">
    <citation type="journal article" date="2014" name="Int. J. Syst. Evol. Microbiol.">
        <title>Complete genome sequence of Corynebacterium casei LMG S-19264T (=DSM 44701T), isolated from a smear-ripened cheese.</title>
        <authorList>
            <consortium name="US DOE Joint Genome Institute (JGI-PGF)"/>
            <person name="Walter F."/>
            <person name="Albersmeier A."/>
            <person name="Kalinowski J."/>
            <person name="Ruckert C."/>
        </authorList>
    </citation>
    <scope>NUCLEOTIDE SEQUENCE</scope>
    <source>
        <strain evidence="3">CGMCC 1.15371</strain>
    </source>
</reference>
<dbReference type="Pfam" id="PF03787">
    <property type="entry name" value="RAMPs"/>
    <property type="match status" value="1"/>
</dbReference>
<feature type="domain" description="CRISPR type III-associated protein" evidence="2">
    <location>
        <begin position="10"/>
        <end position="289"/>
    </location>
</feature>
<evidence type="ECO:0000313" key="3">
    <source>
        <dbReference type="EMBL" id="GGE35336.1"/>
    </source>
</evidence>
<organism evidence="3 4">
    <name type="scientific">Pullulanibacillus camelliae</name>
    <dbReference type="NCBI Taxonomy" id="1707096"/>
    <lineage>
        <taxon>Bacteria</taxon>
        <taxon>Bacillati</taxon>
        <taxon>Bacillota</taxon>
        <taxon>Bacilli</taxon>
        <taxon>Bacillales</taxon>
        <taxon>Sporolactobacillaceae</taxon>
        <taxon>Pullulanibacillus</taxon>
    </lineage>
</organism>
<reference evidence="3" key="2">
    <citation type="submission" date="2020-09" db="EMBL/GenBank/DDBJ databases">
        <authorList>
            <person name="Sun Q."/>
            <person name="Zhou Y."/>
        </authorList>
    </citation>
    <scope>NUCLEOTIDE SEQUENCE</scope>
    <source>
        <strain evidence="3">CGMCC 1.15371</strain>
    </source>
</reference>
<dbReference type="InterPro" id="IPR013410">
    <property type="entry name" value="CRISPR-assoc_RAMP_Cmr4"/>
</dbReference>
<dbReference type="PANTHER" id="PTHR36700">
    <property type="entry name" value="CRISPR SYSTEM CMR SUBUNIT CMR4"/>
    <property type="match status" value="1"/>
</dbReference>
<accession>A0A8J2VSE7</accession>
<evidence type="ECO:0000259" key="2">
    <source>
        <dbReference type="Pfam" id="PF03787"/>
    </source>
</evidence>
<dbReference type="PANTHER" id="PTHR36700:SF1">
    <property type="entry name" value="CRISPR SYSTEM CMR SUBUNIT CMR4"/>
    <property type="match status" value="1"/>
</dbReference>
<keyword evidence="1" id="KW-0051">Antiviral defense</keyword>
<dbReference type="Proteomes" id="UP000628775">
    <property type="component" value="Unassembled WGS sequence"/>
</dbReference>
<dbReference type="NCBIfam" id="TIGR02580">
    <property type="entry name" value="cas_RAMP_Cmr4"/>
    <property type="match status" value="1"/>
</dbReference>
<sequence length="300" mass="33323">MYTEKKALFLKVLTPLHAGSGTELHAVDLSIQREAHTGFPKIEASTFKGSLRHFFDQTVEDKTRMTQLFGAEDMEETTAAALALTDVRLLFFPVRSAKGIYALITCPMVVERFQREMKSIGIEYTLPDMSQLPLLCKKDSEIKIENNKKDTLKYSILLDDYAYEIPNHNNEEGFSIFLKELEKVTGTSLSSRAVLLSNDDFKDFVMHSTSIITRIAVGDDGAAEDKALFTEEYLQEESILYSLVFMSDAKTSGEKVDAHNLMADFTHILQGPSAMFQIGADATLGKGFVQAYLAGGGENA</sequence>
<evidence type="ECO:0000256" key="1">
    <source>
        <dbReference type="ARBA" id="ARBA00023118"/>
    </source>
</evidence>
<name>A0A8J2VSE7_9BACL</name>
<comment type="caution">
    <text evidence="3">The sequence shown here is derived from an EMBL/GenBank/DDBJ whole genome shotgun (WGS) entry which is preliminary data.</text>
</comment>
<dbReference type="InterPro" id="IPR005537">
    <property type="entry name" value="RAMP_III_fam"/>
</dbReference>
<dbReference type="EMBL" id="BMIR01000004">
    <property type="protein sequence ID" value="GGE35336.1"/>
    <property type="molecule type" value="Genomic_DNA"/>
</dbReference>
<evidence type="ECO:0000313" key="4">
    <source>
        <dbReference type="Proteomes" id="UP000628775"/>
    </source>
</evidence>
<keyword evidence="4" id="KW-1185">Reference proteome</keyword>
<protein>
    <submittedName>
        <fullName evidence="3">Type III-B CRISPR module RAMP protein Cmr4</fullName>
    </submittedName>
</protein>
<dbReference type="RefSeq" id="WP_188690826.1">
    <property type="nucleotide sequence ID" value="NZ_BMIR01000004.1"/>
</dbReference>